<proteinExistence type="predicted"/>
<dbReference type="RefSeq" id="WP_168054187.1">
    <property type="nucleotide sequence ID" value="NZ_JAATJR010000008.1"/>
</dbReference>
<name>A0ABX1F6Z4_9PROT</name>
<dbReference type="SUPFAM" id="SSF53850">
    <property type="entry name" value="Periplasmic binding protein-like II"/>
    <property type="match status" value="1"/>
</dbReference>
<protein>
    <submittedName>
        <fullName evidence="1">Phosphate/phosphite/phosphonate ABC transporter substrate-binding protein</fullName>
    </submittedName>
</protein>
<accession>A0ABX1F6Z4</accession>
<comment type="caution">
    <text evidence="1">The sequence shown here is derived from an EMBL/GenBank/DDBJ whole genome shotgun (WGS) entry which is preliminary data.</text>
</comment>
<dbReference type="Gene3D" id="3.40.190.10">
    <property type="entry name" value="Periplasmic binding protein-like II"/>
    <property type="match status" value="2"/>
</dbReference>
<sequence>MSRFIANARMYAVAPEAEAAWQALIAHVAAEAEVALDYEPYPAPQPLEVLWRRPDLGLVQMCGYPIALRIADVVPIAAPIPAAEWAQGRAAYRSDLIVRADSPFRRLEDSFGHRIGWTVAHSHSGFNALRHHLLPHRQARGGDLYAESVGDLVTARAVLDAVLEGRIEIGPLDGYWHALIARYRPDLTAGIRVLESTALAPIPAFVASPGLPAAAVARLRAAFAAAAARPWFAQHAAALLIQGFAPVEQADFATTLDWDRAAVAAGYAVPA</sequence>
<dbReference type="PANTHER" id="PTHR35841">
    <property type="entry name" value="PHOSPHONATES-BINDING PERIPLASMIC PROTEIN"/>
    <property type="match status" value="1"/>
</dbReference>
<evidence type="ECO:0000313" key="2">
    <source>
        <dbReference type="Proteomes" id="UP000765160"/>
    </source>
</evidence>
<gene>
    <name evidence="1" type="ORF">HB662_25285</name>
</gene>
<dbReference type="Pfam" id="PF12974">
    <property type="entry name" value="Phosphonate-bd"/>
    <property type="match status" value="1"/>
</dbReference>
<dbReference type="Proteomes" id="UP000765160">
    <property type="component" value="Unassembled WGS sequence"/>
</dbReference>
<organism evidence="1 2">
    <name type="scientific">Falsiroseomonas frigidaquae</name>
    <dbReference type="NCBI Taxonomy" id="487318"/>
    <lineage>
        <taxon>Bacteria</taxon>
        <taxon>Pseudomonadati</taxon>
        <taxon>Pseudomonadota</taxon>
        <taxon>Alphaproteobacteria</taxon>
        <taxon>Acetobacterales</taxon>
        <taxon>Roseomonadaceae</taxon>
        <taxon>Falsiroseomonas</taxon>
    </lineage>
</organism>
<dbReference type="EMBL" id="JAAVTX010000008">
    <property type="protein sequence ID" value="NKE48117.1"/>
    <property type="molecule type" value="Genomic_DNA"/>
</dbReference>
<dbReference type="PANTHER" id="PTHR35841:SF1">
    <property type="entry name" value="PHOSPHONATES-BINDING PERIPLASMIC PROTEIN"/>
    <property type="match status" value="1"/>
</dbReference>
<evidence type="ECO:0000313" key="1">
    <source>
        <dbReference type="EMBL" id="NKE48117.1"/>
    </source>
</evidence>
<keyword evidence="2" id="KW-1185">Reference proteome</keyword>
<reference evidence="1 2" key="1">
    <citation type="submission" date="2020-03" db="EMBL/GenBank/DDBJ databases">
        <title>Roseomonas selenitidurans sp. nov. isolated from soil.</title>
        <authorList>
            <person name="Liu H."/>
        </authorList>
    </citation>
    <scope>NUCLEOTIDE SEQUENCE [LARGE SCALE GENOMIC DNA]</scope>
    <source>
        <strain evidence="1 2">JCM 15073</strain>
    </source>
</reference>